<evidence type="ECO:0000313" key="2">
    <source>
        <dbReference type="Proteomes" id="UP000656042"/>
    </source>
</evidence>
<dbReference type="Gene3D" id="3.30.559.10">
    <property type="entry name" value="Chloramphenicol acetyltransferase-like domain"/>
    <property type="match status" value="1"/>
</dbReference>
<protein>
    <submittedName>
        <fullName evidence="1">Uncharacterized protein</fullName>
    </submittedName>
</protein>
<organism evidence="1 2">
    <name type="scientific">Mangrovihabitans endophyticus</name>
    <dbReference type="NCBI Taxonomy" id="1751298"/>
    <lineage>
        <taxon>Bacteria</taxon>
        <taxon>Bacillati</taxon>
        <taxon>Actinomycetota</taxon>
        <taxon>Actinomycetes</taxon>
        <taxon>Micromonosporales</taxon>
        <taxon>Micromonosporaceae</taxon>
        <taxon>Mangrovihabitans</taxon>
    </lineage>
</organism>
<dbReference type="RefSeq" id="WP_229715598.1">
    <property type="nucleotide sequence ID" value="NZ_BMMX01000002.1"/>
</dbReference>
<evidence type="ECO:0000313" key="1">
    <source>
        <dbReference type="EMBL" id="GGK79949.1"/>
    </source>
</evidence>
<dbReference type="SUPFAM" id="SSF52777">
    <property type="entry name" value="CoA-dependent acyltransferases"/>
    <property type="match status" value="1"/>
</dbReference>
<dbReference type="AlphaFoldDB" id="A0A8J3BUV6"/>
<sequence>MADTMRRHKVLRTAIRSERGVPYPYRLPLTEDHGLQVVAGGSPDPGHRLRELLAQPFDLAQDPPFRAHLVPTGPEKHLLALAPTTGRPTPSP</sequence>
<comment type="caution">
    <text evidence="1">The sequence shown here is derived from an EMBL/GenBank/DDBJ whole genome shotgun (WGS) entry which is preliminary data.</text>
</comment>
<dbReference type="InterPro" id="IPR023213">
    <property type="entry name" value="CAT-like_dom_sf"/>
</dbReference>
<name>A0A8J3BUV6_9ACTN</name>
<accession>A0A8J3BUV6</accession>
<dbReference type="EMBL" id="BMMX01000002">
    <property type="protein sequence ID" value="GGK79949.1"/>
    <property type="molecule type" value="Genomic_DNA"/>
</dbReference>
<reference evidence="1" key="1">
    <citation type="journal article" date="2014" name="Int. J. Syst. Evol. Microbiol.">
        <title>Complete genome sequence of Corynebacterium casei LMG S-19264T (=DSM 44701T), isolated from a smear-ripened cheese.</title>
        <authorList>
            <consortium name="US DOE Joint Genome Institute (JGI-PGF)"/>
            <person name="Walter F."/>
            <person name="Albersmeier A."/>
            <person name="Kalinowski J."/>
            <person name="Ruckert C."/>
        </authorList>
    </citation>
    <scope>NUCLEOTIDE SEQUENCE</scope>
    <source>
        <strain evidence="1">CGMCC 4.7299</strain>
    </source>
</reference>
<proteinExistence type="predicted"/>
<keyword evidence="2" id="KW-1185">Reference proteome</keyword>
<dbReference type="Proteomes" id="UP000656042">
    <property type="component" value="Unassembled WGS sequence"/>
</dbReference>
<gene>
    <name evidence="1" type="ORF">GCM10012284_12440</name>
</gene>
<reference evidence="1" key="2">
    <citation type="submission" date="2020-09" db="EMBL/GenBank/DDBJ databases">
        <authorList>
            <person name="Sun Q."/>
            <person name="Zhou Y."/>
        </authorList>
    </citation>
    <scope>NUCLEOTIDE SEQUENCE</scope>
    <source>
        <strain evidence="1">CGMCC 4.7299</strain>
    </source>
</reference>